<accession>U4P6D9</accession>
<dbReference type="InterPro" id="IPR005025">
    <property type="entry name" value="FMN_Rdtase-like_dom"/>
</dbReference>
<organism evidence="4">
    <name type="scientific">Clostridium botulinum (strain Eklund 17B / Type B)</name>
    <dbReference type="NCBI Taxonomy" id="935198"/>
    <lineage>
        <taxon>Bacteria</taxon>
        <taxon>Bacillati</taxon>
        <taxon>Bacillota</taxon>
        <taxon>Clostridia</taxon>
        <taxon>Eubacteriales</taxon>
        <taxon>Clostridiaceae</taxon>
        <taxon>Clostridium</taxon>
    </lineage>
</organism>
<dbReference type="GO" id="GO:0016491">
    <property type="term" value="F:oxidoreductase activity"/>
    <property type="evidence" value="ECO:0007669"/>
    <property type="project" value="InterPro"/>
</dbReference>
<accession>B2TPS8</accession>
<dbReference type="InterPro" id="IPR000182">
    <property type="entry name" value="GNAT_dom"/>
</dbReference>
<dbReference type="PANTHER" id="PTHR43278:SF4">
    <property type="entry name" value="NAD(P)H-DEPENDENT FMN-CONTAINING OXIDOREDUCTASE YWQN-RELATED"/>
    <property type="match status" value="1"/>
</dbReference>
<dbReference type="AlphaFoldDB" id="B2TPS8"/>
<protein>
    <submittedName>
        <fullName evidence="4">Acetyltransferase</fullName>
    </submittedName>
</protein>
<evidence type="ECO:0000259" key="3">
    <source>
        <dbReference type="PROSITE" id="PS51186"/>
    </source>
</evidence>
<dbReference type="PATRIC" id="fig|935198.13.peg.2117"/>
<evidence type="ECO:0000313" key="4">
    <source>
        <dbReference type="EMBL" id="ACD21827.1"/>
    </source>
</evidence>
<keyword evidence="1" id="KW-0285">Flavoprotein</keyword>
<dbReference type="Gene3D" id="3.40.630.30">
    <property type="match status" value="1"/>
</dbReference>
<dbReference type="InterPro" id="IPR029039">
    <property type="entry name" value="Flavoprotein-like_sf"/>
</dbReference>
<reference evidence="4" key="1">
    <citation type="submission" date="2009-06" db="EMBL/GenBank/DDBJ databases">
        <authorList>
            <consortium name="US DOE Joint Genome Institute (JGI-PGF)"/>
            <person name="Lucas S."/>
            <person name="Copeland A."/>
            <person name="Lapidus A."/>
            <person name="Glavina del Rio T."/>
            <person name="Dalin E."/>
            <person name="Tice H."/>
            <person name="Bruce D."/>
            <person name="Goodwin L."/>
            <person name="Pitluck S."/>
            <person name="Kyrpides N."/>
            <person name="Mavromatis K."/>
            <person name="Ivanova N."/>
            <person name="Saunders E."/>
            <person name="Brettin T."/>
            <person name="Detter J.C."/>
            <person name="Han C."/>
            <person name="Larimer F."/>
            <person name="Land M."/>
            <person name="Hauser L."/>
            <person name="Markowitz V."/>
            <person name="Cheng J.-F."/>
            <person name="Hugenholtz P."/>
            <person name="Woyke T."/>
            <person name="Wu D."/>
            <person name="Gronow S."/>
            <person name="Klenk H.-P."/>
            <person name="Eisen J.A."/>
        </authorList>
    </citation>
    <scope>NUCLEOTIDE SEQUENCE</scope>
    <source>
        <strain evidence="4">Eklund 17B</strain>
    </source>
</reference>
<name>B2TPS8_CLOBB</name>
<evidence type="ECO:0000256" key="2">
    <source>
        <dbReference type="ARBA" id="ARBA00022643"/>
    </source>
</evidence>
<keyword evidence="2" id="KW-0288">FMN</keyword>
<dbReference type="PANTHER" id="PTHR43278">
    <property type="entry name" value="NAD(P)H-DEPENDENT FMN-CONTAINING OXIDOREDUCTASE YWQN-RELATED"/>
    <property type="match status" value="1"/>
</dbReference>
<dbReference type="Pfam" id="PF13302">
    <property type="entry name" value="Acetyltransf_3"/>
    <property type="match status" value="1"/>
</dbReference>
<dbReference type="InterPro" id="IPR051796">
    <property type="entry name" value="ISF_SsuE-like"/>
</dbReference>
<feature type="domain" description="N-acetyltransferase" evidence="3">
    <location>
        <begin position="199"/>
        <end position="355"/>
    </location>
</feature>
<gene>
    <name evidence="4" type="ordered locus">CLL_A2163</name>
</gene>
<dbReference type="HOGENOM" id="CLU_780102_0_0_9"/>
<dbReference type="Gene3D" id="3.40.50.360">
    <property type="match status" value="1"/>
</dbReference>
<dbReference type="GO" id="GO:0016747">
    <property type="term" value="F:acyltransferase activity, transferring groups other than amino-acyl groups"/>
    <property type="evidence" value="ECO:0007669"/>
    <property type="project" value="InterPro"/>
</dbReference>
<evidence type="ECO:0000256" key="1">
    <source>
        <dbReference type="ARBA" id="ARBA00022630"/>
    </source>
</evidence>
<dbReference type="PROSITE" id="PS51186">
    <property type="entry name" value="GNAT"/>
    <property type="match status" value="1"/>
</dbReference>
<dbReference type="Pfam" id="PF03358">
    <property type="entry name" value="FMN_red"/>
    <property type="match status" value="1"/>
</dbReference>
<dbReference type="SUPFAM" id="SSF55729">
    <property type="entry name" value="Acyl-CoA N-acyltransferases (Nat)"/>
    <property type="match status" value="1"/>
</dbReference>
<dbReference type="KEGG" id="cbk:CLL_A2163"/>
<dbReference type="EMBL" id="CP001056">
    <property type="protein sequence ID" value="ACD21827.1"/>
    <property type="molecule type" value="Genomic_DNA"/>
</dbReference>
<dbReference type="SUPFAM" id="SSF52218">
    <property type="entry name" value="Flavoproteins"/>
    <property type="match status" value="1"/>
</dbReference>
<proteinExistence type="predicted"/>
<dbReference type="InterPro" id="IPR016181">
    <property type="entry name" value="Acyl_CoA_acyltransferase"/>
</dbReference>
<reference evidence="4" key="2">
    <citation type="submission" date="2009-08" db="EMBL/GenBank/DDBJ databases">
        <authorList>
            <person name="Shrivastava S."/>
            <person name="Brinkac L.M."/>
            <person name="Dodson R.J."/>
            <person name="Harkins D.M."/>
            <person name="Durkin A.S."/>
            <person name="Sutton G."/>
        </authorList>
    </citation>
    <scope>NUCLEOTIDE SEQUENCE</scope>
    <source>
        <strain evidence="4">Eklund 17B</strain>
    </source>
</reference>
<sequence>MKTLIFNGSPRKDGDTVSLINELVKQLNGEYRIVNTYNCKINPCIDCRFCWKNEGCCVNDEMQEIYKYIQECDNILIASPIYFSELTGALLSVGSRLQTYFCGKFFRKEIPIKKPKKGAVIVVGGGDGNINKPYETACTLLHHMNSHDIFPLVYSHNTNSNSAITDINAIKGINGITKFFNERLYFKGGNKMIIQTERLEIIPLNTDQLKLWVEDIPALEKELNCSYKAESMEGFFLEIVKGQYEITRKDPNNYLWHSFFLLIRKDDRVVIGSADFKDIPNENGEVEIGYGIGKEFEHNGYMTEAAKAMCEWALKQNGVTSVIAETESDSFASQRILKCCGFEKYKEEETIWWKL</sequence>